<evidence type="ECO:0000259" key="1">
    <source>
        <dbReference type="PROSITE" id="PS50222"/>
    </source>
</evidence>
<dbReference type="CDD" id="cd00051">
    <property type="entry name" value="EFh"/>
    <property type="match status" value="1"/>
</dbReference>
<evidence type="ECO:0000313" key="2">
    <source>
        <dbReference type="EMBL" id="CAD8091597.1"/>
    </source>
</evidence>
<dbReference type="Pfam" id="PF13499">
    <property type="entry name" value="EF-hand_7"/>
    <property type="match status" value="1"/>
</dbReference>
<dbReference type="InterPro" id="IPR018247">
    <property type="entry name" value="EF_Hand_1_Ca_BS"/>
</dbReference>
<sequence>MARLIGNGNIKLRNPLLKLSQPTNTISKLIAFKVIFIDDISNHYTINCKKVNCFYTQGKQIKIEKLMEKELNQYSDLNQLKNSKFYFYDLNGNQITMYDQCIETYLVSTKDNNQWLYDKKYEKLLFQIIQMDTSFISNNISDDKSRKQSLLNSNQHINNNNPYDHLIPQSSFRSRILQKGIQDLENVYDNFKITSRQNSDPFIITNCKFKTTHQSFSSQNKPSNLSYNNNKTNIPISTPRHYLTEQEQYFIDNMQKCQDELDNFINKLKSNLSKENEEIEKIIRFYENVLYPTPKSRALEMKQISTSSLISTKLTKILCKQFPADSKTPKAYVTQEKKMLHKIPPLLHLNIPSLQAKYRLNRSQLYAFFSLYKVLHLISGYMKIKSKQLQVQGITYEVYRNGIETIQDQAENMARGIFDIIDSRCSGFLDWGQFLYLMSSVQAKTRDQRIDLFIKIADSNKDGQLSYQEVVKLSQQTLQKFIKNGNREFLDEMSQFFSKIIFDSVGIDYQQEIQFNQLKEVINQGHPNSDLLCMFCGADS</sequence>
<name>A0A8S1NES1_PARPR</name>
<proteinExistence type="predicted"/>
<dbReference type="EMBL" id="CAJJDM010000091">
    <property type="protein sequence ID" value="CAD8091597.1"/>
    <property type="molecule type" value="Genomic_DNA"/>
</dbReference>
<gene>
    <name evidence="2" type="ORF">PPRIM_AZ9-3.1.T0880150</name>
</gene>
<dbReference type="InterPro" id="IPR002048">
    <property type="entry name" value="EF_hand_dom"/>
</dbReference>
<evidence type="ECO:0000313" key="3">
    <source>
        <dbReference type="Proteomes" id="UP000688137"/>
    </source>
</evidence>
<dbReference type="GO" id="GO:0005509">
    <property type="term" value="F:calcium ion binding"/>
    <property type="evidence" value="ECO:0007669"/>
    <property type="project" value="InterPro"/>
</dbReference>
<keyword evidence="3" id="KW-1185">Reference proteome</keyword>
<dbReference type="AlphaFoldDB" id="A0A8S1NES1"/>
<dbReference type="Proteomes" id="UP000688137">
    <property type="component" value="Unassembled WGS sequence"/>
</dbReference>
<comment type="caution">
    <text evidence="2">The sequence shown here is derived from an EMBL/GenBank/DDBJ whole genome shotgun (WGS) entry which is preliminary data.</text>
</comment>
<dbReference type="OMA" id="HYTVNCK"/>
<organism evidence="2 3">
    <name type="scientific">Paramecium primaurelia</name>
    <dbReference type="NCBI Taxonomy" id="5886"/>
    <lineage>
        <taxon>Eukaryota</taxon>
        <taxon>Sar</taxon>
        <taxon>Alveolata</taxon>
        <taxon>Ciliophora</taxon>
        <taxon>Intramacronucleata</taxon>
        <taxon>Oligohymenophorea</taxon>
        <taxon>Peniculida</taxon>
        <taxon>Parameciidae</taxon>
        <taxon>Paramecium</taxon>
    </lineage>
</organism>
<accession>A0A8S1NES1</accession>
<feature type="domain" description="EF-hand" evidence="1">
    <location>
        <begin position="445"/>
        <end position="480"/>
    </location>
</feature>
<reference evidence="2" key="1">
    <citation type="submission" date="2021-01" db="EMBL/GenBank/DDBJ databases">
        <authorList>
            <consortium name="Genoscope - CEA"/>
            <person name="William W."/>
        </authorList>
    </citation>
    <scope>NUCLEOTIDE SEQUENCE</scope>
</reference>
<feature type="domain" description="EF-hand" evidence="1">
    <location>
        <begin position="409"/>
        <end position="444"/>
    </location>
</feature>
<dbReference type="PROSITE" id="PS50222">
    <property type="entry name" value="EF_HAND_2"/>
    <property type="match status" value="2"/>
</dbReference>
<dbReference type="PROSITE" id="PS00018">
    <property type="entry name" value="EF_HAND_1"/>
    <property type="match status" value="1"/>
</dbReference>
<protein>
    <recommendedName>
        <fullName evidence="1">EF-hand domain-containing protein</fullName>
    </recommendedName>
</protein>